<evidence type="ECO:0000256" key="1">
    <source>
        <dbReference type="ARBA" id="ARBA00022723"/>
    </source>
</evidence>
<dbReference type="PROSITE" id="PS51471">
    <property type="entry name" value="FE2OG_OXY"/>
    <property type="match status" value="1"/>
</dbReference>
<name>A0A2G5FBN1_AQUCA</name>
<dbReference type="EMBL" id="KZ305018">
    <property type="protein sequence ID" value="PIA65340.1"/>
    <property type="molecule type" value="Genomic_DNA"/>
</dbReference>
<comment type="similarity">
    <text evidence="3">Belongs to the iron/ascorbate-dependent oxidoreductase family.</text>
</comment>
<evidence type="ECO:0000313" key="5">
    <source>
        <dbReference type="EMBL" id="PIA65340.1"/>
    </source>
</evidence>
<protein>
    <recommendedName>
        <fullName evidence="4">Fe2OG dioxygenase domain-containing protein</fullName>
    </recommendedName>
</protein>
<evidence type="ECO:0000256" key="2">
    <source>
        <dbReference type="ARBA" id="ARBA00023004"/>
    </source>
</evidence>
<dbReference type="STRING" id="218851.A0A2G5FBN1"/>
<evidence type="ECO:0000313" key="6">
    <source>
        <dbReference type="Proteomes" id="UP000230069"/>
    </source>
</evidence>
<dbReference type="Gene3D" id="2.60.120.330">
    <property type="entry name" value="B-lactam Antibiotic, Isopenicillin N Synthase, Chain"/>
    <property type="match status" value="2"/>
</dbReference>
<dbReference type="InterPro" id="IPR026992">
    <property type="entry name" value="DIOX_N"/>
</dbReference>
<dbReference type="InterPro" id="IPR050231">
    <property type="entry name" value="Iron_ascorbate_oxido_reductase"/>
</dbReference>
<feature type="domain" description="Fe2OG dioxygenase" evidence="4">
    <location>
        <begin position="133"/>
        <end position="234"/>
    </location>
</feature>
<dbReference type="InterPro" id="IPR005123">
    <property type="entry name" value="Oxoglu/Fe-dep_dioxygenase_dom"/>
</dbReference>
<dbReference type="GO" id="GO:0046872">
    <property type="term" value="F:metal ion binding"/>
    <property type="evidence" value="ECO:0007669"/>
    <property type="project" value="UniProtKB-KW"/>
</dbReference>
<keyword evidence="2 3" id="KW-0408">Iron</keyword>
<reference evidence="5 6" key="1">
    <citation type="submission" date="2017-09" db="EMBL/GenBank/DDBJ databases">
        <title>WGS assembly of Aquilegia coerulea Goldsmith.</title>
        <authorList>
            <person name="Hodges S."/>
            <person name="Kramer E."/>
            <person name="Nordborg M."/>
            <person name="Tomkins J."/>
            <person name="Borevitz J."/>
            <person name="Derieg N."/>
            <person name="Yan J."/>
            <person name="Mihaltcheva S."/>
            <person name="Hayes R.D."/>
            <person name="Rokhsar D."/>
        </authorList>
    </citation>
    <scope>NUCLEOTIDE SEQUENCE [LARGE SCALE GENOMIC DNA]</scope>
    <source>
        <strain evidence="6">cv. Goldsmith</strain>
    </source>
</reference>
<proteinExistence type="inferred from homology"/>
<keyword evidence="3" id="KW-0560">Oxidoreductase</keyword>
<gene>
    <name evidence="5" type="ORF">AQUCO_00100664v1</name>
</gene>
<dbReference type="Pfam" id="PF14226">
    <property type="entry name" value="DIOX_N"/>
    <property type="match status" value="1"/>
</dbReference>
<dbReference type="GO" id="GO:0016491">
    <property type="term" value="F:oxidoreductase activity"/>
    <property type="evidence" value="ECO:0007669"/>
    <property type="project" value="UniProtKB-KW"/>
</dbReference>
<sequence>MGTISSDKVPAINFTKKDVSPGTSTWRVVRTKVGQALEKYGCFEAVFDDKPQLHQNMLGALEQYFDLPREIKTEYMSNKAFDGYTGVNPPMPLFENVIIHTNGLSLVQLERFTNLMWPEGNSSFWVLSFSCGIYNYIVRLNKYNAPRTKETIMGVVPHKDKSFVSILGQNDVHGLEIQTKDGEWITMEPSASSFVVMIGEVFMAWSNDRLHCPLHRVMMTGDEERYSMALFSHSKGIVETPEEMVDEEHPLLYKPFSHSAYYIFAQTKGAQKFESQIKAFCGV</sequence>
<dbReference type="PANTHER" id="PTHR47990">
    <property type="entry name" value="2-OXOGLUTARATE (2OG) AND FE(II)-DEPENDENT OXYGENASE SUPERFAMILY PROTEIN-RELATED"/>
    <property type="match status" value="1"/>
</dbReference>
<dbReference type="AlphaFoldDB" id="A0A2G5FBN1"/>
<accession>A0A2G5FBN1</accession>
<dbReference type="Proteomes" id="UP000230069">
    <property type="component" value="Unassembled WGS sequence"/>
</dbReference>
<dbReference type="Pfam" id="PF03171">
    <property type="entry name" value="2OG-FeII_Oxy"/>
    <property type="match status" value="1"/>
</dbReference>
<organism evidence="5 6">
    <name type="scientific">Aquilegia coerulea</name>
    <name type="common">Rocky mountain columbine</name>
    <dbReference type="NCBI Taxonomy" id="218851"/>
    <lineage>
        <taxon>Eukaryota</taxon>
        <taxon>Viridiplantae</taxon>
        <taxon>Streptophyta</taxon>
        <taxon>Embryophyta</taxon>
        <taxon>Tracheophyta</taxon>
        <taxon>Spermatophyta</taxon>
        <taxon>Magnoliopsida</taxon>
        <taxon>Ranunculales</taxon>
        <taxon>Ranunculaceae</taxon>
        <taxon>Thalictroideae</taxon>
        <taxon>Aquilegia</taxon>
    </lineage>
</organism>
<keyword evidence="1 3" id="KW-0479">Metal-binding</keyword>
<dbReference type="InterPro" id="IPR044861">
    <property type="entry name" value="IPNS-like_FE2OG_OXY"/>
</dbReference>
<keyword evidence="6" id="KW-1185">Reference proteome</keyword>
<evidence type="ECO:0000259" key="4">
    <source>
        <dbReference type="PROSITE" id="PS51471"/>
    </source>
</evidence>
<dbReference type="OrthoDB" id="288590at2759"/>
<dbReference type="InParanoid" id="A0A2G5FBN1"/>
<dbReference type="SUPFAM" id="SSF51197">
    <property type="entry name" value="Clavaminate synthase-like"/>
    <property type="match status" value="1"/>
</dbReference>
<dbReference type="InterPro" id="IPR027443">
    <property type="entry name" value="IPNS-like_sf"/>
</dbReference>
<evidence type="ECO:0000256" key="3">
    <source>
        <dbReference type="RuleBase" id="RU003682"/>
    </source>
</evidence>